<evidence type="ECO:0000313" key="2">
    <source>
        <dbReference type="EMBL" id="KAG2200017.1"/>
    </source>
</evidence>
<dbReference type="GO" id="GO:0006355">
    <property type="term" value="P:regulation of DNA-templated transcription"/>
    <property type="evidence" value="ECO:0007669"/>
    <property type="project" value="InterPro"/>
</dbReference>
<keyword evidence="3" id="KW-1185">Reference proteome</keyword>
<protein>
    <recommendedName>
        <fullName evidence="4">SAP30-binding protein</fullName>
    </recommendedName>
</protein>
<dbReference type="GO" id="GO:0005634">
    <property type="term" value="C:nucleus"/>
    <property type="evidence" value="ECO:0007669"/>
    <property type="project" value="TreeGrafter"/>
</dbReference>
<dbReference type="AlphaFoldDB" id="A0A8H7UZL9"/>
<accession>A0A8H7UZL9</accession>
<dbReference type="Proteomes" id="UP000650833">
    <property type="component" value="Unassembled WGS sequence"/>
</dbReference>
<sequence>MGSIAGLVNYSDDEGSSSSGDEAPVDILQNIKKTQIESQPKKSINVATPIAAATAPAQSVKPALPTILQTPITTARLNGSMNEYNKRLMAVLAPKPIEGVDNWGIPDEPDTPCDAEREERISHFLSLRASGHRLNDHLQHNKAFRNPRIYTKLVEFTEVDEIGSNFEKKDFDPHGFPAEMYIDGILETQKKLAEEKAAQQQNRTSINFVSQKPELSQQQSTAMAQAMATAAKVASRIAKPPSQDNIVPEKRRNKWDDDQHLVKK</sequence>
<feature type="compositionally biased region" description="Basic and acidic residues" evidence="1">
    <location>
        <begin position="247"/>
        <end position="264"/>
    </location>
</feature>
<proteinExistence type="predicted"/>
<dbReference type="PANTHER" id="PTHR13464">
    <property type="entry name" value="TRANSCRIPTIONAL REGULATOR PROTEIN HCNGP"/>
    <property type="match status" value="1"/>
</dbReference>
<comment type="caution">
    <text evidence="2">The sequence shown here is derived from an EMBL/GenBank/DDBJ whole genome shotgun (WGS) entry which is preliminary data.</text>
</comment>
<feature type="region of interest" description="Disordered" evidence="1">
    <location>
        <begin position="1"/>
        <end position="25"/>
    </location>
</feature>
<evidence type="ECO:0000313" key="3">
    <source>
        <dbReference type="Proteomes" id="UP000650833"/>
    </source>
</evidence>
<dbReference type="OrthoDB" id="1714508at2759"/>
<dbReference type="EMBL" id="JAEPRC010000329">
    <property type="protein sequence ID" value="KAG2200017.1"/>
    <property type="molecule type" value="Genomic_DNA"/>
</dbReference>
<evidence type="ECO:0000256" key="1">
    <source>
        <dbReference type="SAM" id="MobiDB-lite"/>
    </source>
</evidence>
<reference evidence="2" key="1">
    <citation type="submission" date="2020-12" db="EMBL/GenBank/DDBJ databases">
        <title>Metabolic potential, ecology and presence of endohyphal bacteria is reflected in genomic diversity of Mucoromycotina.</title>
        <authorList>
            <person name="Muszewska A."/>
            <person name="Okrasinska A."/>
            <person name="Steczkiewicz K."/>
            <person name="Drgas O."/>
            <person name="Orlowska M."/>
            <person name="Perlinska-Lenart U."/>
            <person name="Aleksandrzak-Piekarczyk T."/>
            <person name="Szatraj K."/>
            <person name="Zielenkiewicz U."/>
            <person name="Pilsyk S."/>
            <person name="Malc E."/>
            <person name="Mieczkowski P."/>
            <person name="Kruszewska J.S."/>
            <person name="Biernat P."/>
            <person name="Pawlowska J."/>
        </authorList>
    </citation>
    <scope>NUCLEOTIDE SEQUENCE</scope>
    <source>
        <strain evidence="2">CBS 226.32</strain>
    </source>
</reference>
<name>A0A8H7UZL9_9FUNG</name>
<dbReference type="PANTHER" id="PTHR13464:SF0">
    <property type="entry name" value="SAP30-BINDING PROTEIN"/>
    <property type="match status" value="1"/>
</dbReference>
<evidence type="ECO:0008006" key="4">
    <source>
        <dbReference type="Google" id="ProtNLM"/>
    </source>
</evidence>
<dbReference type="InterPro" id="IPR012479">
    <property type="entry name" value="SAP30BP"/>
</dbReference>
<gene>
    <name evidence="2" type="ORF">INT46_001106</name>
</gene>
<dbReference type="Pfam" id="PF07818">
    <property type="entry name" value="HCNGP"/>
    <property type="match status" value="1"/>
</dbReference>
<feature type="region of interest" description="Disordered" evidence="1">
    <location>
        <begin position="232"/>
        <end position="264"/>
    </location>
</feature>
<organism evidence="2 3">
    <name type="scientific">Mucor plumbeus</name>
    <dbReference type="NCBI Taxonomy" id="97098"/>
    <lineage>
        <taxon>Eukaryota</taxon>
        <taxon>Fungi</taxon>
        <taxon>Fungi incertae sedis</taxon>
        <taxon>Mucoromycota</taxon>
        <taxon>Mucoromycotina</taxon>
        <taxon>Mucoromycetes</taxon>
        <taxon>Mucorales</taxon>
        <taxon>Mucorineae</taxon>
        <taxon>Mucoraceae</taxon>
        <taxon>Mucor</taxon>
    </lineage>
</organism>